<accession>A0ABV7DWU0</accession>
<dbReference type="Pfam" id="PF00005">
    <property type="entry name" value="ABC_tran"/>
    <property type="match status" value="1"/>
</dbReference>
<dbReference type="InterPro" id="IPR008995">
    <property type="entry name" value="Mo/tungstate-bd_C_term_dom"/>
</dbReference>
<dbReference type="Pfam" id="PF08402">
    <property type="entry name" value="TOBE_2"/>
    <property type="match status" value="1"/>
</dbReference>
<dbReference type="SUPFAM" id="SSF52540">
    <property type="entry name" value="P-loop containing nucleoside triphosphate hydrolases"/>
    <property type="match status" value="1"/>
</dbReference>
<dbReference type="InterPro" id="IPR003439">
    <property type="entry name" value="ABC_transporter-like_ATP-bd"/>
</dbReference>
<dbReference type="Proteomes" id="UP001595445">
    <property type="component" value="Unassembled WGS sequence"/>
</dbReference>
<protein>
    <submittedName>
        <fullName evidence="9">ABC transporter ATP-binding protein</fullName>
    </submittedName>
</protein>
<evidence type="ECO:0000313" key="10">
    <source>
        <dbReference type="Proteomes" id="UP001595445"/>
    </source>
</evidence>
<sequence>MLELSNLTLAEGRVAHLDDVTVSFRKGRLTTLLGRTGAGKTTLMRAIAGLAEPDRGRIALDGKDWSRLAPWQRPVAMVTQQFINYPHLSVLDNVAFPLVRRKVPQDKAHEAARDMLGRVGLGTMIDRRPSQLSGGQQQRVAIARALVKKAPVVLLDEPFVNLDYKLREGLREELVDLLKAERETIVIYASTDPREALQMGDDVILMAEGRAIQSGEPQNVYARPGTTRAAEVVSDPPINLIGMEVSGGQLRLDRLADLPAHALGRDLPAGRYTLGLRAHSIRQGGDLSARVSLTEVSGSETVTHLQAAGQALVMLERTVTNHALGTTITLSLDLGEALVFGAQGRLIEKEPVHG</sequence>
<dbReference type="SMART" id="SM00382">
    <property type="entry name" value="AAA"/>
    <property type="match status" value="1"/>
</dbReference>
<dbReference type="Gene3D" id="3.40.50.300">
    <property type="entry name" value="P-loop containing nucleotide triphosphate hydrolases"/>
    <property type="match status" value="1"/>
</dbReference>
<dbReference type="PROSITE" id="PS00211">
    <property type="entry name" value="ABC_TRANSPORTER_1"/>
    <property type="match status" value="1"/>
</dbReference>
<dbReference type="EMBL" id="JBHRSM010000021">
    <property type="protein sequence ID" value="MFC3086754.1"/>
    <property type="molecule type" value="Genomic_DNA"/>
</dbReference>
<evidence type="ECO:0000313" key="9">
    <source>
        <dbReference type="EMBL" id="MFC3086754.1"/>
    </source>
</evidence>
<keyword evidence="4" id="KW-0547">Nucleotide-binding</keyword>
<dbReference type="InterPro" id="IPR047641">
    <property type="entry name" value="ABC_transpr_MalK/UgpC-like"/>
</dbReference>
<dbReference type="PANTHER" id="PTHR43875">
    <property type="entry name" value="MALTODEXTRIN IMPORT ATP-BINDING PROTEIN MSMX"/>
    <property type="match status" value="1"/>
</dbReference>
<reference evidence="10" key="1">
    <citation type="journal article" date="2019" name="Int. J. Syst. Evol. Microbiol.">
        <title>The Global Catalogue of Microorganisms (GCM) 10K type strain sequencing project: providing services to taxonomists for standard genome sequencing and annotation.</title>
        <authorList>
            <consortium name="The Broad Institute Genomics Platform"/>
            <consortium name="The Broad Institute Genome Sequencing Center for Infectious Disease"/>
            <person name="Wu L."/>
            <person name="Ma J."/>
        </authorList>
    </citation>
    <scope>NUCLEOTIDE SEQUENCE [LARGE SCALE GENOMIC DNA]</scope>
    <source>
        <strain evidence="10">KCTC 62102</strain>
    </source>
</reference>
<organism evidence="9 10">
    <name type="scientific">Tabrizicola soli</name>
    <dbReference type="NCBI Taxonomy" id="2185115"/>
    <lineage>
        <taxon>Bacteria</taxon>
        <taxon>Pseudomonadati</taxon>
        <taxon>Pseudomonadota</taxon>
        <taxon>Alphaproteobacteria</taxon>
        <taxon>Rhodobacterales</taxon>
        <taxon>Paracoccaceae</taxon>
        <taxon>Tabrizicola</taxon>
    </lineage>
</organism>
<keyword evidence="2" id="KW-0813">Transport</keyword>
<evidence type="ECO:0000256" key="2">
    <source>
        <dbReference type="ARBA" id="ARBA00022448"/>
    </source>
</evidence>
<evidence type="ECO:0000256" key="7">
    <source>
        <dbReference type="ARBA" id="ARBA00023136"/>
    </source>
</evidence>
<dbReference type="Gene3D" id="2.40.50.100">
    <property type="match status" value="1"/>
</dbReference>
<name>A0ABV7DWU0_9RHOB</name>
<keyword evidence="5 9" id="KW-0067">ATP-binding</keyword>
<evidence type="ECO:0000259" key="8">
    <source>
        <dbReference type="PROSITE" id="PS50893"/>
    </source>
</evidence>
<dbReference type="RefSeq" id="WP_197647194.1">
    <property type="nucleotide sequence ID" value="NZ_JAEACP010000024.1"/>
</dbReference>
<proteinExistence type="inferred from homology"/>
<dbReference type="InterPro" id="IPR013611">
    <property type="entry name" value="Transp-assoc_OB_typ2"/>
</dbReference>
<dbReference type="InterPro" id="IPR017871">
    <property type="entry name" value="ABC_transporter-like_CS"/>
</dbReference>
<evidence type="ECO:0000256" key="1">
    <source>
        <dbReference type="ARBA" id="ARBA00005417"/>
    </source>
</evidence>
<dbReference type="Gene3D" id="2.40.50.140">
    <property type="entry name" value="Nucleic acid-binding proteins"/>
    <property type="match status" value="1"/>
</dbReference>
<dbReference type="InterPro" id="IPR003593">
    <property type="entry name" value="AAA+_ATPase"/>
</dbReference>
<dbReference type="PROSITE" id="PS50893">
    <property type="entry name" value="ABC_TRANSPORTER_2"/>
    <property type="match status" value="1"/>
</dbReference>
<dbReference type="CDD" id="cd03259">
    <property type="entry name" value="ABC_Carb_Solutes_like"/>
    <property type="match status" value="1"/>
</dbReference>
<dbReference type="SUPFAM" id="SSF50331">
    <property type="entry name" value="MOP-like"/>
    <property type="match status" value="1"/>
</dbReference>
<gene>
    <name evidence="9" type="ORF">ACFOD6_11930</name>
</gene>
<dbReference type="InterPro" id="IPR015853">
    <property type="entry name" value="ABC_transpr_FbpC"/>
</dbReference>
<evidence type="ECO:0000256" key="3">
    <source>
        <dbReference type="ARBA" id="ARBA00022475"/>
    </source>
</evidence>
<comment type="caution">
    <text evidence="9">The sequence shown here is derived from an EMBL/GenBank/DDBJ whole genome shotgun (WGS) entry which is preliminary data.</text>
</comment>
<keyword evidence="10" id="KW-1185">Reference proteome</keyword>
<feature type="domain" description="ABC transporter" evidence="8">
    <location>
        <begin position="2"/>
        <end position="233"/>
    </location>
</feature>
<dbReference type="InterPro" id="IPR027417">
    <property type="entry name" value="P-loop_NTPase"/>
</dbReference>
<keyword evidence="7" id="KW-0472">Membrane</keyword>
<keyword evidence="6" id="KW-1278">Translocase</keyword>
<comment type="similarity">
    <text evidence="1">Belongs to the ABC transporter superfamily.</text>
</comment>
<evidence type="ECO:0000256" key="6">
    <source>
        <dbReference type="ARBA" id="ARBA00022967"/>
    </source>
</evidence>
<evidence type="ECO:0000256" key="4">
    <source>
        <dbReference type="ARBA" id="ARBA00022741"/>
    </source>
</evidence>
<keyword evidence="3" id="KW-1003">Cell membrane</keyword>
<dbReference type="GO" id="GO:0005524">
    <property type="term" value="F:ATP binding"/>
    <property type="evidence" value="ECO:0007669"/>
    <property type="project" value="UniProtKB-KW"/>
</dbReference>
<evidence type="ECO:0000256" key="5">
    <source>
        <dbReference type="ARBA" id="ARBA00022840"/>
    </source>
</evidence>
<dbReference type="InterPro" id="IPR012340">
    <property type="entry name" value="NA-bd_OB-fold"/>
</dbReference>
<dbReference type="PANTHER" id="PTHR43875:SF15">
    <property type="entry name" value="TREHALOSE IMPORT ATP-BINDING PROTEIN SUGC"/>
    <property type="match status" value="1"/>
</dbReference>